<organism evidence="2 3">
    <name type="scientific">Candidatus Portnoybacteria bacterium CG10_big_fil_rev_8_21_14_0_10_40_22</name>
    <dbReference type="NCBI Taxonomy" id="1974814"/>
    <lineage>
        <taxon>Bacteria</taxon>
        <taxon>Candidatus Portnoyibacteriota</taxon>
    </lineage>
</organism>
<comment type="caution">
    <text evidence="2">The sequence shown here is derived from an EMBL/GenBank/DDBJ whole genome shotgun (WGS) entry which is preliminary data.</text>
</comment>
<keyword evidence="1" id="KW-0812">Transmembrane</keyword>
<dbReference type="EMBL" id="PFDY01000037">
    <property type="protein sequence ID" value="PJE58850.1"/>
    <property type="molecule type" value="Genomic_DNA"/>
</dbReference>
<dbReference type="Pfam" id="PF14015">
    <property type="entry name" value="DUF4231"/>
    <property type="match status" value="1"/>
</dbReference>
<dbReference type="InterPro" id="IPR025325">
    <property type="entry name" value="DUF4231"/>
</dbReference>
<name>A0A2M8KG06_9BACT</name>
<evidence type="ECO:0000313" key="2">
    <source>
        <dbReference type="EMBL" id="PJE58850.1"/>
    </source>
</evidence>
<evidence type="ECO:0000313" key="3">
    <source>
        <dbReference type="Proteomes" id="UP000231347"/>
    </source>
</evidence>
<protein>
    <recommendedName>
        <fullName evidence="4">SMODS and SLOG-associating 2TM effector domain-containing protein</fullName>
    </recommendedName>
</protein>
<evidence type="ECO:0008006" key="4">
    <source>
        <dbReference type="Google" id="ProtNLM"/>
    </source>
</evidence>
<reference evidence="3" key="1">
    <citation type="submission" date="2017-09" db="EMBL/GenBank/DDBJ databases">
        <title>Depth-based differentiation of microbial function through sediment-hosted aquifers and enrichment of novel symbionts in the deep terrestrial subsurface.</title>
        <authorList>
            <person name="Probst A.J."/>
            <person name="Ladd B."/>
            <person name="Jarett J.K."/>
            <person name="Geller-Mcgrath D.E."/>
            <person name="Sieber C.M.K."/>
            <person name="Emerson J.B."/>
            <person name="Anantharaman K."/>
            <person name="Thomas B.C."/>
            <person name="Malmstrom R."/>
            <person name="Stieglmeier M."/>
            <person name="Klingl A."/>
            <person name="Woyke T."/>
            <person name="Ryan C.M."/>
            <person name="Banfield J.F."/>
        </authorList>
    </citation>
    <scope>NUCLEOTIDE SEQUENCE [LARGE SCALE GENOMIC DNA]</scope>
</reference>
<dbReference type="Proteomes" id="UP000231347">
    <property type="component" value="Unassembled WGS sequence"/>
</dbReference>
<proteinExistence type="predicted"/>
<gene>
    <name evidence="2" type="ORF">COU83_01535</name>
</gene>
<sequence>MSFAIISMPILTGSAGILIVILEGLQHLFQFQNNWTSYRSTCENLKHEKYLWLAKSGPYLDVENPNAVLADRVESLISQEHAKWIAGQEKVAQVKK</sequence>
<dbReference type="AlphaFoldDB" id="A0A2M8KG06"/>
<accession>A0A2M8KG06</accession>
<keyword evidence="1" id="KW-1133">Transmembrane helix</keyword>
<keyword evidence="1" id="KW-0472">Membrane</keyword>
<evidence type="ECO:0000256" key="1">
    <source>
        <dbReference type="SAM" id="Phobius"/>
    </source>
</evidence>
<dbReference type="NCBIfam" id="NF033634">
    <property type="entry name" value="SLATT_1"/>
    <property type="match status" value="1"/>
</dbReference>
<feature type="transmembrane region" description="Helical" evidence="1">
    <location>
        <begin position="6"/>
        <end position="25"/>
    </location>
</feature>